<dbReference type="EMBL" id="ATBP01000507">
    <property type="protein sequence ID" value="ETR70013.1"/>
    <property type="molecule type" value="Genomic_DNA"/>
</dbReference>
<evidence type="ECO:0000313" key="2">
    <source>
        <dbReference type="EMBL" id="ETR70013.1"/>
    </source>
</evidence>
<dbReference type="Pfam" id="PF13487">
    <property type="entry name" value="HD_5"/>
    <property type="match status" value="1"/>
</dbReference>
<dbReference type="SUPFAM" id="SSF109604">
    <property type="entry name" value="HD-domain/PDEase-like"/>
    <property type="match status" value="1"/>
</dbReference>
<reference evidence="3" key="1">
    <citation type="submission" date="2012-11" db="EMBL/GenBank/DDBJ databases">
        <authorList>
            <person name="Lucero-Rivera Y.E."/>
            <person name="Tovar-Ramirez D."/>
        </authorList>
    </citation>
    <scope>NUCLEOTIDE SEQUENCE [LARGE SCALE GENOMIC DNA]</scope>
    <source>
        <strain evidence="3">Araruama</strain>
    </source>
</reference>
<evidence type="ECO:0000259" key="1">
    <source>
        <dbReference type="PROSITE" id="PS51832"/>
    </source>
</evidence>
<comment type="caution">
    <text evidence="2">The sequence shown here is derived from an EMBL/GenBank/DDBJ whole genome shotgun (WGS) entry which is preliminary data.</text>
</comment>
<organism evidence="2 3">
    <name type="scientific">Candidatus Magnetoglobus multicellularis str. Araruama</name>
    <dbReference type="NCBI Taxonomy" id="890399"/>
    <lineage>
        <taxon>Bacteria</taxon>
        <taxon>Pseudomonadati</taxon>
        <taxon>Thermodesulfobacteriota</taxon>
        <taxon>Desulfobacteria</taxon>
        <taxon>Desulfobacterales</taxon>
        <taxon>Desulfobacteraceae</taxon>
        <taxon>Candidatus Magnetoglobus</taxon>
    </lineage>
</organism>
<accession>A0A1V1P5D1</accession>
<name>A0A1V1P5D1_9BACT</name>
<sequence>MALADVYDALVSKRVYKPPFSHEKAVKIILEGRGSHFDPTLVDAFYEINDNFRKIALNFADFDEERLILSQK</sequence>
<protein>
    <recommendedName>
        <fullName evidence="1">HD-GYP domain-containing protein</fullName>
    </recommendedName>
</protein>
<dbReference type="AlphaFoldDB" id="A0A1V1P5D1"/>
<dbReference type="InterPro" id="IPR037522">
    <property type="entry name" value="HD_GYP_dom"/>
</dbReference>
<gene>
    <name evidence="2" type="ORF">OMM_09132</name>
</gene>
<proteinExistence type="predicted"/>
<dbReference type="PANTHER" id="PTHR45228:SF5">
    <property type="entry name" value="CYCLIC DI-GMP PHOSPHODIESTERASE VC_1348-RELATED"/>
    <property type="match status" value="1"/>
</dbReference>
<feature type="domain" description="HD-GYP" evidence="1">
    <location>
        <begin position="1"/>
        <end position="61"/>
    </location>
</feature>
<dbReference type="InterPro" id="IPR052020">
    <property type="entry name" value="Cyclic_di-GMP/3'3'-cGAMP_PDE"/>
</dbReference>
<dbReference type="Gene3D" id="1.10.3210.10">
    <property type="entry name" value="Hypothetical protein af1432"/>
    <property type="match status" value="1"/>
</dbReference>
<dbReference type="Proteomes" id="UP000189670">
    <property type="component" value="Unassembled WGS sequence"/>
</dbReference>
<dbReference type="PROSITE" id="PS51832">
    <property type="entry name" value="HD_GYP"/>
    <property type="match status" value="1"/>
</dbReference>
<dbReference type="PANTHER" id="PTHR45228">
    <property type="entry name" value="CYCLIC DI-GMP PHOSPHODIESTERASE TM_0186-RELATED"/>
    <property type="match status" value="1"/>
</dbReference>
<evidence type="ECO:0000313" key="3">
    <source>
        <dbReference type="Proteomes" id="UP000189670"/>
    </source>
</evidence>